<reference evidence="1" key="1">
    <citation type="submission" date="2023-05" db="EMBL/GenBank/DDBJ databases">
        <title>Nepenthes gracilis genome sequencing.</title>
        <authorList>
            <person name="Fukushima K."/>
        </authorList>
    </citation>
    <scope>NUCLEOTIDE SEQUENCE</scope>
    <source>
        <strain evidence="1">SING2019-196</strain>
    </source>
</reference>
<dbReference type="EMBL" id="BSYO01000020">
    <property type="protein sequence ID" value="GMH19297.1"/>
    <property type="molecule type" value="Genomic_DNA"/>
</dbReference>
<organism evidence="1 2">
    <name type="scientific">Nepenthes gracilis</name>
    <name type="common">Slender pitcher plant</name>
    <dbReference type="NCBI Taxonomy" id="150966"/>
    <lineage>
        <taxon>Eukaryota</taxon>
        <taxon>Viridiplantae</taxon>
        <taxon>Streptophyta</taxon>
        <taxon>Embryophyta</taxon>
        <taxon>Tracheophyta</taxon>
        <taxon>Spermatophyta</taxon>
        <taxon>Magnoliopsida</taxon>
        <taxon>eudicotyledons</taxon>
        <taxon>Gunneridae</taxon>
        <taxon>Pentapetalae</taxon>
        <taxon>Caryophyllales</taxon>
        <taxon>Nepenthaceae</taxon>
        <taxon>Nepenthes</taxon>
    </lineage>
</organism>
<evidence type="ECO:0000313" key="1">
    <source>
        <dbReference type="EMBL" id="GMH19297.1"/>
    </source>
</evidence>
<name>A0AAD3SYC2_NEPGR</name>
<dbReference type="AlphaFoldDB" id="A0AAD3SYC2"/>
<protein>
    <submittedName>
        <fullName evidence="1">Uncharacterized protein</fullName>
    </submittedName>
</protein>
<gene>
    <name evidence="1" type="ORF">Nepgr_021138</name>
</gene>
<keyword evidence="2" id="KW-1185">Reference proteome</keyword>
<proteinExistence type="predicted"/>
<comment type="caution">
    <text evidence="1">The sequence shown here is derived from an EMBL/GenBank/DDBJ whole genome shotgun (WGS) entry which is preliminary data.</text>
</comment>
<sequence>MGPESGPNISRDALRLGGKSMSGQRVGRLALPASVFELRRASSELWAWAKGAYEEAARGETIGLRGSPRSGAARSPYC</sequence>
<accession>A0AAD3SYC2</accession>
<dbReference type="Proteomes" id="UP001279734">
    <property type="component" value="Unassembled WGS sequence"/>
</dbReference>
<evidence type="ECO:0000313" key="2">
    <source>
        <dbReference type="Proteomes" id="UP001279734"/>
    </source>
</evidence>